<keyword evidence="1" id="KW-0812">Transmembrane</keyword>
<feature type="transmembrane region" description="Helical" evidence="1">
    <location>
        <begin position="64"/>
        <end position="84"/>
    </location>
</feature>
<dbReference type="EMBL" id="MFZH01000020">
    <property type="protein sequence ID" value="OGK19030.1"/>
    <property type="molecule type" value="Genomic_DNA"/>
</dbReference>
<evidence type="ECO:0000256" key="1">
    <source>
        <dbReference type="SAM" id="Phobius"/>
    </source>
</evidence>
<name>A0A1F7GJ36_9BACT</name>
<protein>
    <recommendedName>
        <fullName evidence="4">YggT family protein</fullName>
    </recommendedName>
</protein>
<organism evidence="2 3">
    <name type="scientific">Candidatus Roizmanbacteria bacterium RIFCSPHIGHO2_01_FULL_39_24</name>
    <dbReference type="NCBI Taxonomy" id="1802032"/>
    <lineage>
        <taxon>Bacteria</taxon>
        <taxon>Candidatus Roizmaniibacteriota</taxon>
    </lineage>
</organism>
<dbReference type="Proteomes" id="UP000176850">
    <property type="component" value="Unassembled WGS sequence"/>
</dbReference>
<sequence length="94" mass="10450">MYFFFGALEILLTFRLILKLLGASIISSFVTFIYGLSGIIIMPFEGIFRRAVSQGIETASVLEPATIVAMIVYAILLWGVIKLYRLLSGKQQVS</sequence>
<gene>
    <name evidence="2" type="ORF">A2799_04155</name>
</gene>
<evidence type="ECO:0000313" key="2">
    <source>
        <dbReference type="EMBL" id="OGK19030.1"/>
    </source>
</evidence>
<evidence type="ECO:0000313" key="3">
    <source>
        <dbReference type="Proteomes" id="UP000176850"/>
    </source>
</evidence>
<feature type="transmembrane region" description="Helical" evidence="1">
    <location>
        <begin position="20"/>
        <end position="44"/>
    </location>
</feature>
<reference evidence="2 3" key="1">
    <citation type="journal article" date="2016" name="Nat. Commun.">
        <title>Thousands of microbial genomes shed light on interconnected biogeochemical processes in an aquifer system.</title>
        <authorList>
            <person name="Anantharaman K."/>
            <person name="Brown C.T."/>
            <person name="Hug L.A."/>
            <person name="Sharon I."/>
            <person name="Castelle C.J."/>
            <person name="Probst A.J."/>
            <person name="Thomas B.C."/>
            <person name="Singh A."/>
            <person name="Wilkins M.J."/>
            <person name="Karaoz U."/>
            <person name="Brodie E.L."/>
            <person name="Williams K.H."/>
            <person name="Hubbard S.S."/>
            <person name="Banfield J.F."/>
        </authorList>
    </citation>
    <scope>NUCLEOTIDE SEQUENCE [LARGE SCALE GENOMIC DNA]</scope>
</reference>
<keyword evidence="1" id="KW-1133">Transmembrane helix</keyword>
<proteinExistence type="predicted"/>
<comment type="caution">
    <text evidence="2">The sequence shown here is derived from an EMBL/GenBank/DDBJ whole genome shotgun (WGS) entry which is preliminary data.</text>
</comment>
<dbReference type="AlphaFoldDB" id="A0A1F7GJ36"/>
<evidence type="ECO:0008006" key="4">
    <source>
        <dbReference type="Google" id="ProtNLM"/>
    </source>
</evidence>
<accession>A0A1F7GJ36</accession>
<keyword evidence="1" id="KW-0472">Membrane</keyword>